<sequence length="507" mass="55389">MSQDHAGKINAKAVKADRKPPRTTGSKPAPRPTTPAPRAPGAAAPATPPPRAPPRDGCLVCKGAHWPNDCPTATEAQRTETLKKFREDKEHRASASRSKAARYKRSAMSVCINGLLTVPYVPDTGADRSIIPEGVVTSFRAVQPTLSPILLSTPVEAEMADGRRLRCDQELLLDLALVTMAGQVSLRSVSCLVRRGDGDELLLGRDVLKGLGIDVEEQLAQLAEPALLDSENDEFSVDDELPFAPQPINSLDELLGCAVGNGLPEEHVGTVRALLDEFPDIWRDAVGADLPADVEPLRVTLRPDAVPHRSAPRKYAPLQAAFIRDYVKALVDDGLIEQNNSARWACAVVPVRKPGTQDKFRLTIDYRPVNSVTVPIAGTMPSAAIQTDAFQGKKVFARFDFTQGFWQLPLHEDSREIFSFVTPDGVYTPTRVPQGAMDSAMHFQSQVEAKLAPLIPHSALVWVDDVILFAPTIAEFLQTLRTFLEIVSAANFKFNRTKSSLFELEIF</sequence>
<evidence type="ECO:0000313" key="4">
    <source>
        <dbReference type="Proteomes" id="UP001165121"/>
    </source>
</evidence>
<dbReference type="InterPro" id="IPR000477">
    <property type="entry name" value="RT_dom"/>
</dbReference>
<proteinExistence type="predicted"/>
<gene>
    <name evidence="3" type="ORF">Pfra01_002751500</name>
</gene>
<name>A0A9W7DBC9_9STRA</name>
<reference evidence="3" key="1">
    <citation type="submission" date="2023-04" db="EMBL/GenBank/DDBJ databases">
        <title>Phytophthora fragariaefolia NBRC 109709.</title>
        <authorList>
            <person name="Ichikawa N."/>
            <person name="Sato H."/>
            <person name="Tonouchi N."/>
        </authorList>
    </citation>
    <scope>NUCLEOTIDE SEQUENCE</scope>
    <source>
        <strain evidence="3">NBRC 109709</strain>
    </source>
</reference>
<dbReference type="Gene3D" id="3.30.70.270">
    <property type="match status" value="1"/>
</dbReference>
<dbReference type="InterPro" id="IPR021109">
    <property type="entry name" value="Peptidase_aspartic_dom_sf"/>
</dbReference>
<dbReference type="Pfam" id="PF00078">
    <property type="entry name" value="RVT_1"/>
    <property type="match status" value="1"/>
</dbReference>
<dbReference type="CDD" id="cd01647">
    <property type="entry name" value="RT_LTR"/>
    <property type="match status" value="1"/>
</dbReference>
<dbReference type="PANTHER" id="PTHR33064:SF37">
    <property type="entry name" value="RIBONUCLEASE H"/>
    <property type="match status" value="1"/>
</dbReference>
<feature type="compositionally biased region" description="Pro residues" evidence="1">
    <location>
        <begin position="29"/>
        <end position="38"/>
    </location>
</feature>
<dbReference type="Gene3D" id="2.40.70.10">
    <property type="entry name" value="Acid Proteases"/>
    <property type="match status" value="1"/>
</dbReference>
<feature type="region of interest" description="Disordered" evidence="1">
    <location>
        <begin position="1"/>
        <end position="55"/>
    </location>
</feature>
<dbReference type="Proteomes" id="UP001165121">
    <property type="component" value="Unassembled WGS sequence"/>
</dbReference>
<evidence type="ECO:0000313" key="3">
    <source>
        <dbReference type="EMBL" id="GMF63031.1"/>
    </source>
</evidence>
<dbReference type="OrthoDB" id="121905at2759"/>
<dbReference type="Gene3D" id="3.10.10.10">
    <property type="entry name" value="HIV Type 1 Reverse Transcriptase, subunit A, domain 1"/>
    <property type="match status" value="1"/>
</dbReference>
<dbReference type="PROSITE" id="PS50878">
    <property type="entry name" value="RT_POL"/>
    <property type="match status" value="1"/>
</dbReference>
<dbReference type="SUPFAM" id="SSF56672">
    <property type="entry name" value="DNA/RNA polymerases"/>
    <property type="match status" value="1"/>
</dbReference>
<dbReference type="InterPro" id="IPR051320">
    <property type="entry name" value="Viral_Replic_Matur_Polypro"/>
</dbReference>
<feature type="domain" description="Reverse transcriptase" evidence="2">
    <location>
        <begin position="332"/>
        <end position="507"/>
    </location>
</feature>
<protein>
    <submittedName>
        <fullName evidence="3">Unnamed protein product</fullName>
    </submittedName>
</protein>
<keyword evidence="4" id="KW-1185">Reference proteome</keyword>
<dbReference type="InterPro" id="IPR043128">
    <property type="entry name" value="Rev_trsase/Diguanyl_cyclase"/>
</dbReference>
<accession>A0A9W7DBC9</accession>
<dbReference type="EMBL" id="BSXT01006776">
    <property type="protein sequence ID" value="GMF63031.1"/>
    <property type="molecule type" value="Genomic_DNA"/>
</dbReference>
<evidence type="ECO:0000259" key="2">
    <source>
        <dbReference type="PROSITE" id="PS50878"/>
    </source>
</evidence>
<evidence type="ECO:0000256" key="1">
    <source>
        <dbReference type="SAM" id="MobiDB-lite"/>
    </source>
</evidence>
<dbReference type="InterPro" id="IPR043502">
    <property type="entry name" value="DNA/RNA_pol_sf"/>
</dbReference>
<organism evidence="3 4">
    <name type="scientific">Phytophthora fragariaefolia</name>
    <dbReference type="NCBI Taxonomy" id="1490495"/>
    <lineage>
        <taxon>Eukaryota</taxon>
        <taxon>Sar</taxon>
        <taxon>Stramenopiles</taxon>
        <taxon>Oomycota</taxon>
        <taxon>Peronosporomycetes</taxon>
        <taxon>Peronosporales</taxon>
        <taxon>Peronosporaceae</taxon>
        <taxon>Phytophthora</taxon>
    </lineage>
</organism>
<comment type="caution">
    <text evidence="3">The sequence shown here is derived from an EMBL/GenBank/DDBJ whole genome shotgun (WGS) entry which is preliminary data.</text>
</comment>
<dbReference type="PANTHER" id="PTHR33064">
    <property type="entry name" value="POL PROTEIN"/>
    <property type="match status" value="1"/>
</dbReference>
<dbReference type="AlphaFoldDB" id="A0A9W7DBC9"/>